<name>A0ABQ9HAY4_9NEOP</name>
<dbReference type="PANTHER" id="PTHR46599:SF3">
    <property type="entry name" value="PIGGYBAC TRANSPOSABLE ELEMENT-DERIVED PROTEIN 4"/>
    <property type="match status" value="1"/>
</dbReference>
<feature type="region of interest" description="Disordered" evidence="1">
    <location>
        <begin position="105"/>
        <end position="124"/>
    </location>
</feature>
<dbReference type="PANTHER" id="PTHR46599">
    <property type="entry name" value="PIGGYBAC TRANSPOSABLE ELEMENT-DERIVED PROTEIN 4"/>
    <property type="match status" value="1"/>
</dbReference>
<evidence type="ECO:0000256" key="1">
    <source>
        <dbReference type="SAM" id="MobiDB-lite"/>
    </source>
</evidence>
<organism evidence="4 5">
    <name type="scientific">Dryococelus australis</name>
    <dbReference type="NCBI Taxonomy" id="614101"/>
    <lineage>
        <taxon>Eukaryota</taxon>
        <taxon>Metazoa</taxon>
        <taxon>Ecdysozoa</taxon>
        <taxon>Arthropoda</taxon>
        <taxon>Hexapoda</taxon>
        <taxon>Insecta</taxon>
        <taxon>Pterygota</taxon>
        <taxon>Neoptera</taxon>
        <taxon>Polyneoptera</taxon>
        <taxon>Phasmatodea</taxon>
        <taxon>Verophasmatodea</taxon>
        <taxon>Anareolatae</taxon>
        <taxon>Phasmatidae</taxon>
        <taxon>Eurycanthinae</taxon>
        <taxon>Dryococelus</taxon>
    </lineage>
</organism>
<evidence type="ECO:0000259" key="3">
    <source>
        <dbReference type="Pfam" id="PF13843"/>
    </source>
</evidence>
<sequence length="153" mass="17314">MGTIKRRQKLHLGKDAMSSGNTGIQQFLGRGGVGVDHADQLRTEYGLDRKSKKWWHRIFRGLLDIIFVNAYVVYCYIFQQLPLLQFRRATTTGLIAYKTKASPSGVQGQKRRATDNSTSSGKRRGKHFFVCRGCQERQPRHPLAEICGETGTV</sequence>
<accession>A0ABQ9HAY4</accession>
<feature type="domain" description="PiggyBac transposable element-derived protein" evidence="3">
    <location>
        <begin position="34"/>
        <end position="71"/>
    </location>
</feature>
<keyword evidence="2" id="KW-0812">Transmembrane</keyword>
<proteinExistence type="predicted"/>
<gene>
    <name evidence="4" type="ORF">PR048_017957</name>
</gene>
<evidence type="ECO:0000313" key="4">
    <source>
        <dbReference type="EMBL" id="KAJ8881476.1"/>
    </source>
</evidence>
<keyword evidence="2" id="KW-0472">Membrane</keyword>
<evidence type="ECO:0000256" key="2">
    <source>
        <dbReference type="SAM" id="Phobius"/>
    </source>
</evidence>
<protein>
    <recommendedName>
        <fullName evidence="3">PiggyBac transposable element-derived protein domain-containing protein</fullName>
    </recommendedName>
</protein>
<dbReference type="Pfam" id="PF13843">
    <property type="entry name" value="DDE_Tnp_1_7"/>
    <property type="match status" value="1"/>
</dbReference>
<dbReference type="EMBL" id="JARBHB010000006">
    <property type="protein sequence ID" value="KAJ8881476.1"/>
    <property type="molecule type" value="Genomic_DNA"/>
</dbReference>
<feature type="transmembrane region" description="Helical" evidence="2">
    <location>
        <begin position="58"/>
        <end position="79"/>
    </location>
</feature>
<evidence type="ECO:0000313" key="5">
    <source>
        <dbReference type="Proteomes" id="UP001159363"/>
    </source>
</evidence>
<keyword evidence="2" id="KW-1133">Transmembrane helix</keyword>
<comment type="caution">
    <text evidence="4">The sequence shown here is derived from an EMBL/GenBank/DDBJ whole genome shotgun (WGS) entry which is preliminary data.</text>
</comment>
<reference evidence="4 5" key="1">
    <citation type="submission" date="2023-02" db="EMBL/GenBank/DDBJ databases">
        <title>LHISI_Scaffold_Assembly.</title>
        <authorList>
            <person name="Stuart O.P."/>
            <person name="Cleave R."/>
            <person name="Magrath M.J.L."/>
            <person name="Mikheyev A.S."/>
        </authorList>
    </citation>
    <scope>NUCLEOTIDE SEQUENCE [LARGE SCALE GENOMIC DNA]</scope>
    <source>
        <strain evidence="4">Daus_M_001</strain>
        <tissue evidence="4">Leg muscle</tissue>
    </source>
</reference>
<dbReference type="InterPro" id="IPR029526">
    <property type="entry name" value="PGBD"/>
</dbReference>
<keyword evidence="5" id="KW-1185">Reference proteome</keyword>
<dbReference type="Proteomes" id="UP001159363">
    <property type="component" value="Chromosome 5"/>
</dbReference>